<comment type="caution">
    <text evidence="1">The sequence shown here is derived from an EMBL/GenBank/DDBJ whole genome shotgun (WGS) entry which is preliminary data.</text>
</comment>
<proteinExistence type="predicted"/>
<evidence type="ECO:0000313" key="1">
    <source>
        <dbReference type="EMBL" id="MBB4683777.1"/>
    </source>
</evidence>
<reference evidence="1 2" key="1">
    <citation type="submission" date="2020-08" db="EMBL/GenBank/DDBJ databases">
        <title>Sequencing the genomes of 1000 actinobacteria strains.</title>
        <authorList>
            <person name="Klenk H.-P."/>
        </authorList>
    </citation>
    <scope>NUCLEOTIDE SEQUENCE [LARGE SCALE GENOMIC DNA]</scope>
    <source>
        <strain evidence="1 2">DSM 45859</strain>
    </source>
</reference>
<sequence>MNITQRLHRAVQQTPDLAATVFGDRSRPWHETADRVARASRRTPEVRDS</sequence>
<gene>
    <name evidence="1" type="ORF">BJY18_001262</name>
</gene>
<organism evidence="1 2">
    <name type="scientific">Amycolatopsis jiangsuensis</name>
    <dbReference type="NCBI Taxonomy" id="1181879"/>
    <lineage>
        <taxon>Bacteria</taxon>
        <taxon>Bacillati</taxon>
        <taxon>Actinomycetota</taxon>
        <taxon>Actinomycetes</taxon>
        <taxon>Pseudonocardiales</taxon>
        <taxon>Pseudonocardiaceae</taxon>
        <taxon>Amycolatopsis</taxon>
    </lineage>
</organism>
<name>A0A840IQW5_9PSEU</name>
<protein>
    <submittedName>
        <fullName evidence="1">Uncharacterized protein</fullName>
    </submittedName>
</protein>
<dbReference type="AlphaFoldDB" id="A0A840IQW5"/>
<evidence type="ECO:0000313" key="2">
    <source>
        <dbReference type="Proteomes" id="UP000581769"/>
    </source>
</evidence>
<accession>A0A840IQW5</accession>
<dbReference type="Proteomes" id="UP000581769">
    <property type="component" value="Unassembled WGS sequence"/>
</dbReference>
<keyword evidence="2" id="KW-1185">Reference proteome</keyword>
<dbReference type="EMBL" id="JACHMG010000001">
    <property type="protein sequence ID" value="MBB4683777.1"/>
    <property type="molecule type" value="Genomic_DNA"/>
</dbReference>